<evidence type="ECO:0000256" key="2">
    <source>
        <dbReference type="ARBA" id="ARBA00022617"/>
    </source>
</evidence>
<keyword evidence="4" id="KW-0560">Oxidoreductase</keyword>
<dbReference type="AlphaFoldDB" id="A0A2N8PNX6"/>
<dbReference type="InterPro" id="IPR001128">
    <property type="entry name" value="Cyt_P450"/>
</dbReference>
<keyword evidence="3" id="KW-0479">Metal-binding</keyword>
<dbReference type="Gene3D" id="1.10.630.10">
    <property type="entry name" value="Cytochrome P450"/>
    <property type="match status" value="1"/>
</dbReference>
<organism evidence="8 9">
    <name type="scientific">Streptomyces noursei</name>
    <name type="common">Streptomyces albulus</name>
    <dbReference type="NCBI Taxonomy" id="1971"/>
    <lineage>
        <taxon>Bacteria</taxon>
        <taxon>Bacillati</taxon>
        <taxon>Actinomycetota</taxon>
        <taxon>Actinomycetes</taxon>
        <taxon>Kitasatosporales</taxon>
        <taxon>Streptomycetaceae</taxon>
        <taxon>Streptomyces</taxon>
    </lineage>
</organism>
<evidence type="ECO:0000313" key="9">
    <source>
        <dbReference type="Proteomes" id="UP000236047"/>
    </source>
</evidence>
<dbReference type="FunFam" id="1.10.630.10:FF:000018">
    <property type="entry name" value="Cytochrome P450 monooxygenase"/>
    <property type="match status" value="1"/>
</dbReference>
<dbReference type="InterPro" id="IPR002397">
    <property type="entry name" value="Cyt_P450_B"/>
</dbReference>
<keyword evidence="2" id="KW-0349">Heme</keyword>
<name>A0A2N8PNX6_STRNR</name>
<dbReference type="GO" id="GO:0006707">
    <property type="term" value="P:cholesterol catabolic process"/>
    <property type="evidence" value="ECO:0007669"/>
    <property type="project" value="TreeGrafter"/>
</dbReference>
<proteinExistence type="inferred from homology"/>
<dbReference type="GO" id="GO:0020037">
    <property type="term" value="F:heme binding"/>
    <property type="evidence" value="ECO:0007669"/>
    <property type="project" value="InterPro"/>
</dbReference>
<dbReference type="GO" id="GO:0005506">
    <property type="term" value="F:iron ion binding"/>
    <property type="evidence" value="ECO:0007669"/>
    <property type="project" value="InterPro"/>
</dbReference>
<dbReference type="GO" id="GO:0036199">
    <property type="term" value="F:cholest-4-en-3-one 26-monooxygenase activity"/>
    <property type="evidence" value="ECO:0007669"/>
    <property type="project" value="TreeGrafter"/>
</dbReference>
<evidence type="ECO:0000256" key="7">
    <source>
        <dbReference type="SAM" id="MobiDB-lite"/>
    </source>
</evidence>
<evidence type="ECO:0000256" key="6">
    <source>
        <dbReference type="ARBA" id="ARBA00023033"/>
    </source>
</evidence>
<evidence type="ECO:0000256" key="5">
    <source>
        <dbReference type="ARBA" id="ARBA00023004"/>
    </source>
</evidence>
<reference evidence="9" key="1">
    <citation type="submission" date="2015-09" db="EMBL/GenBank/DDBJ databases">
        <authorList>
            <person name="Graham D.E."/>
            <person name="Mahan K.M."/>
            <person name="Klingeman D.M."/>
            <person name="Fida T."/>
            <person name="Giannone R.J."/>
            <person name="Hettich R.L."/>
            <person name="Parry R.J."/>
            <person name="Spain J.C."/>
        </authorList>
    </citation>
    <scope>NUCLEOTIDE SEQUENCE [LARGE SCALE GENOMIC DNA]</scope>
    <source>
        <strain evidence="9">JCM 4701</strain>
    </source>
</reference>
<keyword evidence="5" id="KW-0408">Iron</keyword>
<dbReference type="GO" id="GO:0008395">
    <property type="term" value="F:steroid hydroxylase activity"/>
    <property type="evidence" value="ECO:0007669"/>
    <property type="project" value="TreeGrafter"/>
</dbReference>
<comment type="caution">
    <text evidence="8">The sequence shown here is derived from an EMBL/GenBank/DDBJ whole genome shotgun (WGS) entry which is preliminary data.</text>
</comment>
<keyword evidence="6" id="KW-0503">Monooxygenase</keyword>
<evidence type="ECO:0000313" key="8">
    <source>
        <dbReference type="EMBL" id="PNE42722.1"/>
    </source>
</evidence>
<protein>
    <submittedName>
        <fullName evidence="8">Cytochrome</fullName>
    </submittedName>
</protein>
<dbReference type="RefSeq" id="WP_102924280.1">
    <property type="nucleotide sequence ID" value="NZ_LJSN01000002.1"/>
</dbReference>
<dbReference type="PANTHER" id="PTHR46696">
    <property type="entry name" value="P450, PUTATIVE (EUROFUNG)-RELATED"/>
    <property type="match status" value="1"/>
</dbReference>
<dbReference type="EMBL" id="LJSN01000002">
    <property type="protein sequence ID" value="PNE42722.1"/>
    <property type="molecule type" value="Genomic_DNA"/>
</dbReference>
<evidence type="ECO:0000256" key="4">
    <source>
        <dbReference type="ARBA" id="ARBA00023002"/>
    </source>
</evidence>
<sequence length="409" mass="43977">MAAQEAPQAPVSPRSPAGFAPCSAESWRAPWEMYAALRDADPLHHVVDGDYWVLSRYADVLAAARDTGRFSSAGGLTFTYGERERLGITDAAPMVMLDPPEHTDFRRLITRGYTPRRVAAIEPDVRAFVRARLDRIAGLRGGCDIVAELFKPLPSFVVGRYLGVPEADRARFDGWTQAIVEAHALGDALTASEAVGGLFGYFTELVARRRAEPADDTLSDLVRLLPPKDDGALLRILGFAFTMVAGGNDTTTGLLGGAAELLTADPGQRRTLLDTPARLPTAVEELLRLTSPVQCLARTVTADTTLHGRTVPAGRKVLLLYGAANRDPRAFGPDADRLDLTRDGPQHLAFTHGPHHCLGAAAARLVARIALEELLARFPDFAVDAAGGTFAGGSYVRRYASLPFVTGRT</sequence>
<dbReference type="InterPro" id="IPR036396">
    <property type="entry name" value="Cyt_P450_sf"/>
</dbReference>
<evidence type="ECO:0000256" key="1">
    <source>
        <dbReference type="ARBA" id="ARBA00010617"/>
    </source>
</evidence>
<dbReference type="Pfam" id="PF00067">
    <property type="entry name" value="p450"/>
    <property type="match status" value="1"/>
</dbReference>
<dbReference type="SUPFAM" id="SSF48264">
    <property type="entry name" value="Cytochrome P450"/>
    <property type="match status" value="1"/>
</dbReference>
<evidence type="ECO:0000256" key="3">
    <source>
        <dbReference type="ARBA" id="ARBA00022723"/>
    </source>
</evidence>
<comment type="similarity">
    <text evidence="1">Belongs to the cytochrome P450 family.</text>
</comment>
<dbReference type="PRINTS" id="PR00359">
    <property type="entry name" value="BP450"/>
</dbReference>
<gene>
    <name evidence="8" type="ORF">AOB60_20160</name>
</gene>
<dbReference type="Proteomes" id="UP000236047">
    <property type="component" value="Unassembled WGS sequence"/>
</dbReference>
<feature type="region of interest" description="Disordered" evidence="7">
    <location>
        <begin position="1"/>
        <end position="20"/>
    </location>
</feature>
<accession>A0A2N8PNX6</accession>
<dbReference type="PANTHER" id="PTHR46696:SF4">
    <property type="entry name" value="BIOTIN BIOSYNTHESIS CYTOCHROME P450"/>
    <property type="match status" value="1"/>
</dbReference>
<keyword evidence="9" id="KW-1185">Reference proteome</keyword>